<evidence type="ECO:0000313" key="5">
    <source>
        <dbReference type="EMBL" id="AIE83738.1"/>
    </source>
</evidence>
<dbReference type="Pfam" id="PF13407">
    <property type="entry name" value="Peripla_BP_4"/>
    <property type="match status" value="1"/>
</dbReference>
<dbReference type="GO" id="GO:0003700">
    <property type="term" value="F:DNA-binding transcription factor activity"/>
    <property type="evidence" value="ECO:0007669"/>
    <property type="project" value="InterPro"/>
</dbReference>
<keyword evidence="2" id="KW-0238">DNA-binding</keyword>
<dbReference type="Gene3D" id="1.10.10.10">
    <property type="entry name" value="Winged helix-like DNA-binding domain superfamily/Winged helix DNA-binding domain"/>
    <property type="match status" value="1"/>
</dbReference>
<dbReference type="STRING" id="661478.OP10G_0370"/>
<protein>
    <submittedName>
        <fullName evidence="5">GntR family transcriptional regulator</fullName>
    </submittedName>
</protein>
<dbReference type="KEGG" id="fgi:OP10G_0370"/>
<dbReference type="PRINTS" id="PR00035">
    <property type="entry name" value="HTHGNTR"/>
</dbReference>
<dbReference type="InterPro" id="IPR036388">
    <property type="entry name" value="WH-like_DNA-bd_sf"/>
</dbReference>
<dbReference type="PANTHER" id="PTHR30146:SF109">
    <property type="entry name" value="HTH-TYPE TRANSCRIPTIONAL REGULATOR GALS"/>
    <property type="match status" value="1"/>
</dbReference>
<dbReference type="Pfam" id="PF00392">
    <property type="entry name" value="GntR"/>
    <property type="match status" value="1"/>
</dbReference>
<dbReference type="PANTHER" id="PTHR30146">
    <property type="entry name" value="LACI-RELATED TRANSCRIPTIONAL REPRESSOR"/>
    <property type="match status" value="1"/>
</dbReference>
<dbReference type="eggNOG" id="COG1609">
    <property type="taxonomic scope" value="Bacteria"/>
</dbReference>
<dbReference type="SUPFAM" id="SSF46785">
    <property type="entry name" value="Winged helix' DNA-binding domain"/>
    <property type="match status" value="1"/>
</dbReference>
<evidence type="ECO:0000256" key="2">
    <source>
        <dbReference type="ARBA" id="ARBA00023125"/>
    </source>
</evidence>
<dbReference type="PROSITE" id="PS50949">
    <property type="entry name" value="HTH_GNTR"/>
    <property type="match status" value="1"/>
</dbReference>
<accession>A0A068NJE3</accession>
<gene>
    <name evidence="5" type="ORF">OP10G_0370</name>
</gene>
<keyword evidence="6" id="KW-1185">Reference proteome</keyword>
<dbReference type="GO" id="GO:0000976">
    <property type="term" value="F:transcription cis-regulatory region binding"/>
    <property type="evidence" value="ECO:0007669"/>
    <property type="project" value="TreeGrafter"/>
</dbReference>
<dbReference type="SMART" id="SM00345">
    <property type="entry name" value="HTH_GNTR"/>
    <property type="match status" value="1"/>
</dbReference>
<keyword evidence="3" id="KW-0804">Transcription</keyword>
<sequence length="342" mass="38035">MGDRFPSEPELITRYGVSRATVREAIISLEQEGWLRRLQGKGTFVSERPKVHRTVAVIAPYLYANDSPDFRAGTDVIPLLMQSIEHHARKKGVSISLYLDNLEVETERENLLNVVERGVDAVLMIYIGGPANLDCLEKIRAANIPLVLFDRYIEELPIDAVASDNQLGAYRATMRLLDEGVSSVAYITGPIDSTVLRDRRQGYLDAMAERGIAASVLELRQDLGEGVDRSNYDRTYDLVRQLRFPTAIFSADATRLAVISQIVEEMGVPRSDYALGCFDEPYLNPPEDLMLVKVLQPLREIGRNAVDLTLGRIEGRSDAPARLLLPPEILVTGAWTQALIGS</sequence>
<dbReference type="AlphaFoldDB" id="A0A068NJE3"/>
<dbReference type="SUPFAM" id="SSF53822">
    <property type="entry name" value="Periplasmic binding protein-like I"/>
    <property type="match status" value="1"/>
</dbReference>
<dbReference type="Proteomes" id="UP000027982">
    <property type="component" value="Chromosome"/>
</dbReference>
<dbReference type="InterPro" id="IPR000524">
    <property type="entry name" value="Tscrpt_reg_HTH_GntR"/>
</dbReference>
<dbReference type="HOGENOM" id="CLU_037628_15_0_0"/>
<dbReference type="CDD" id="cd06267">
    <property type="entry name" value="PBP1_LacI_sugar_binding-like"/>
    <property type="match status" value="1"/>
</dbReference>
<organism evidence="5 6">
    <name type="scientific">Fimbriimonas ginsengisoli Gsoil 348</name>
    <dbReference type="NCBI Taxonomy" id="661478"/>
    <lineage>
        <taxon>Bacteria</taxon>
        <taxon>Bacillati</taxon>
        <taxon>Armatimonadota</taxon>
        <taxon>Fimbriimonadia</taxon>
        <taxon>Fimbriimonadales</taxon>
        <taxon>Fimbriimonadaceae</taxon>
        <taxon>Fimbriimonas</taxon>
    </lineage>
</organism>
<dbReference type="InterPro" id="IPR025997">
    <property type="entry name" value="SBP_2_dom"/>
</dbReference>
<evidence type="ECO:0000256" key="1">
    <source>
        <dbReference type="ARBA" id="ARBA00023015"/>
    </source>
</evidence>
<dbReference type="InterPro" id="IPR028082">
    <property type="entry name" value="Peripla_BP_I"/>
</dbReference>
<proteinExistence type="predicted"/>
<reference evidence="5 6" key="1">
    <citation type="journal article" date="2014" name="PLoS ONE">
        <title>The first complete genome sequence of the class fimbriimonadia in the phylum armatimonadetes.</title>
        <authorList>
            <person name="Hu Z.Y."/>
            <person name="Wang Y.Z."/>
            <person name="Im W.T."/>
            <person name="Wang S.Y."/>
            <person name="Zhao G.P."/>
            <person name="Zheng H.J."/>
            <person name="Quan Z.X."/>
        </authorList>
    </citation>
    <scope>NUCLEOTIDE SEQUENCE [LARGE SCALE GENOMIC DNA]</scope>
    <source>
        <strain evidence="5">Gsoil 348</strain>
    </source>
</reference>
<keyword evidence="1" id="KW-0805">Transcription regulation</keyword>
<feature type="domain" description="HTH gntR-type" evidence="4">
    <location>
        <begin position="1"/>
        <end position="48"/>
    </location>
</feature>
<name>A0A068NJE3_FIMGI</name>
<dbReference type="InterPro" id="IPR036390">
    <property type="entry name" value="WH_DNA-bd_sf"/>
</dbReference>
<evidence type="ECO:0000256" key="3">
    <source>
        <dbReference type="ARBA" id="ARBA00023163"/>
    </source>
</evidence>
<evidence type="ECO:0000259" key="4">
    <source>
        <dbReference type="PROSITE" id="PS50949"/>
    </source>
</evidence>
<dbReference type="CDD" id="cd07377">
    <property type="entry name" value="WHTH_GntR"/>
    <property type="match status" value="1"/>
</dbReference>
<evidence type="ECO:0000313" key="6">
    <source>
        <dbReference type="Proteomes" id="UP000027982"/>
    </source>
</evidence>
<dbReference type="Gene3D" id="3.40.50.2300">
    <property type="match status" value="2"/>
</dbReference>
<dbReference type="EMBL" id="CP007139">
    <property type="protein sequence ID" value="AIE83738.1"/>
    <property type="molecule type" value="Genomic_DNA"/>
</dbReference>